<evidence type="ECO:0000256" key="1">
    <source>
        <dbReference type="ARBA" id="ARBA00022729"/>
    </source>
</evidence>
<keyword evidence="4" id="KW-1185">Reference proteome</keyword>
<dbReference type="SMART" id="SM00239">
    <property type="entry name" value="C2"/>
    <property type="match status" value="1"/>
</dbReference>
<dbReference type="Proteomes" id="UP000518266">
    <property type="component" value="Unassembled WGS sequence"/>
</dbReference>
<dbReference type="Gene3D" id="2.60.40.150">
    <property type="entry name" value="C2 domain"/>
    <property type="match status" value="1"/>
</dbReference>
<dbReference type="InterPro" id="IPR035892">
    <property type="entry name" value="C2_domain_sf"/>
</dbReference>
<dbReference type="PANTHER" id="PTHR46096">
    <property type="entry name" value="PERFORIN-1"/>
    <property type="match status" value="1"/>
</dbReference>
<dbReference type="InterPro" id="IPR052784">
    <property type="entry name" value="Perforin-1_pore-forming"/>
</dbReference>
<evidence type="ECO:0000313" key="3">
    <source>
        <dbReference type="EMBL" id="KAF3848443.1"/>
    </source>
</evidence>
<gene>
    <name evidence="3" type="ORF">F7725_014940</name>
</gene>
<sequence length="154" mass="17633">MKLKVYDQDIWLDDLLGICQRQIKLGTHEHECFLKKGGTLRYTTPSANSVFNLRASKLHSGILGTPDAYVEVFCGSANLGETSVRHNNRNPWWEEDFTYFNTQENDMMMLKVHDHDIGLDDLLGVCQRQIKLGTHEHECFLEEGGSLHYAYTLG</sequence>
<dbReference type="GO" id="GO:0051607">
    <property type="term" value="P:defense response to virus"/>
    <property type="evidence" value="ECO:0007669"/>
    <property type="project" value="TreeGrafter"/>
</dbReference>
<evidence type="ECO:0000313" key="4">
    <source>
        <dbReference type="Proteomes" id="UP000518266"/>
    </source>
</evidence>
<protein>
    <recommendedName>
        <fullName evidence="2">C2 domain-containing protein</fullName>
    </recommendedName>
</protein>
<comment type="caution">
    <text evidence="3">The sequence shown here is derived from an EMBL/GenBank/DDBJ whole genome shotgun (WGS) entry which is preliminary data.</text>
</comment>
<dbReference type="Pfam" id="PF00168">
    <property type="entry name" value="C2"/>
    <property type="match status" value="1"/>
</dbReference>
<dbReference type="PROSITE" id="PS50004">
    <property type="entry name" value="C2"/>
    <property type="match status" value="1"/>
</dbReference>
<dbReference type="GO" id="GO:0016020">
    <property type="term" value="C:membrane"/>
    <property type="evidence" value="ECO:0007669"/>
    <property type="project" value="TreeGrafter"/>
</dbReference>
<dbReference type="PANTHER" id="PTHR46096:SF3">
    <property type="entry name" value="PERFORIN-1"/>
    <property type="match status" value="1"/>
</dbReference>
<dbReference type="InterPro" id="IPR000008">
    <property type="entry name" value="C2_dom"/>
</dbReference>
<dbReference type="AlphaFoldDB" id="A0A7J5YH26"/>
<proteinExistence type="predicted"/>
<organism evidence="3 4">
    <name type="scientific">Dissostichus mawsoni</name>
    <name type="common">Antarctic cod</name>
    <dbReference type="NCBI Taxonomy" id="36200"/>
    <lineage>
        <taxon>Eukaryota</taxon>
        <taxon>Metazoa</taxon>
        <taxon>Chordata</taxon>
        <taxon>Craniata</taxon>
        <taxon>Vertebrata</taxon>
        <taxon>Euteleostomi</taxon>
        <taxon>Actinopterygii</taxon>
        <taxon>Neopterygii</taxon>
        <taxon>Teleostei</taxon>
        <taxon>Neoteleostei</taxon>
        <taxon>Acanthomorphata</taxon>
        <taxon>Eupercaria</taxon>
        <taxon>Perciformes</taxon>
        <taxon>Notothenioidei</taxon>
        <taxon>Nototheniidae</taxon>
        <taxon>Dissostichus</taxon>
    </lineage>
</organism>
<dbReference type="EMBL" id="JAAKFY010000012">
    <property type="protein sequence ID" value="KAF3848443.1"/>
    <property type="molecule type" value="Genomic_DNA"/>
</dbReference>
<name>A0A7J5YH26_DISMA</name>
<dbReference type="GO" id="GO:0001913">
    <property type="term" value="P:T cell mediated cytotoxicity"/>
    <property type="evidence" value="ECO:0007669"/>
    <property type="project" value="TreeGrafter"/>
</dbReference>
<feature type="domain" description="C2" evidence="2">
    <location>
        <begin position="24"/>
        <end position="149"/>
    </location>
</feature>
<dbReference type="OrthoDB" id="73919at2759"/>
<dbReference type="GO" id="GO:0001771">
    <property type="term" value="P:immunological synapse formation"/>
    <property type="evidence" value="ECO:0007669"/>
    <property type="project" value="TreeGrafter"/>
</dbReference>
<evidence type="ECO:0000259" key="2">
    <source>
        <dbReference type="PROSITE" id="PS50004"/>
    </source>
</evidence>
<accession>A0A7J5YH26</accession>
<dbReference type="SUPFAM" id="SSF49562">
    <property type="entry name" value="C2 domain (Calcium/lipid-binding domain, CaLB)"/>
    <property type="match status" value="1"/>
</dbReference>
<dbReference type="GO" id="GO:0022829">
    <property type="term" value="F:wide pore channel activity"/>
    <property type="evidence" value="ECO:0007669"/>
    <property type="project" value="TreeGrafter"/>
</dbReference>
<keyword evidence="1" id="KW-0732">Signal</keyword>
<reference evidence="3 4" key="1">
    <citation type="submission" date="2020-03" db="EMBL/GenBank/DDBJ databases">
        <title>Dissostichus mawsoni Genome sequencing and assembly.</title>
        <authorList>
            <person name="Park H."/>
        </authorList>
    </citation>
    <scope>NUCLEOTIDE SEQUENCE [LARGE SCALE GENOMIC DNA]</scope>
    <source>
        <strain evidence="3">DM0001</strain>
        <tissue evidence="3">Muscle</tissue>
    </source>
</reference>